<protein>
    <submittedName>
        <fullName evidence="7">Ionic transporter y4hA</fullName>
    </submittedName>
</protein>
<dbReference type="Pfam" id="PF01699">
    <property type="entry name" value="Na_Ca_ex"/>
    <property type="match status" value="2"/>
</dbReference>
<feature type="domain" description="Sodium/calcium exchanger membrane region" evidence="6">
    <location>
        <begin position="231"/>
        <end position="373"/>
    </location>
</feature>
<sequence length="375" mass="38743">MARTRDLQLLGTPVWAIALPFVGVIMLIITWGRDLNAVLIVLGAAALVGGIVTAVHHAEVIAHRVGEPFGALILAIAVTVIEVGLIVTLMISGGEKAASLPRETVFSAVMITCNLIIGLCLLVGPIKHWTVRFSAQGTTGAFAVLAALVSLSLVLPAVTTSAPGPTYTGPQLAFAGAVSLVLYGVFVFVQTVRHRDYFLPVEVLQEADSPQESRGEHDHDPPPSNRTTLLSLGLLLVCLVAVVGLAKSESPALEGGLTAAGAPHGVVGVAIALIVLAPETTAAVRAALRNRLQTSMNLALGSAMASIGLTIPVIAVASIWLPTPLELGLSSADIDLFAITVAVGILTLTQGKATVLQGVVHLAVFASYLFIAFNP</sequence>
<dbReference type="PANTHER" id="PTHR37958">
    <property type="entry name" value="SODIUM-POTASSIUM/PROTON ANTIPORTER CHAA"/>
    <property type="match status" value="1"/>
</dbReference>
<dbReference type="AlphaFoldDB" id="A0A917SB21"/>
<evidence type="ECO:0000313" key="8">
    <source>
        <dbReference type="Proteomes" id="UP000613840"/>
    </source>
</evidence>
<name>A0A917SB21_9ACTN</name>
<dbReference type="GO" id="GO:0015386">
    <property type="term" value="F:potassium:proton antiporter activity"/>
    <property type="evidence" value="ECO:0007669"/>
    <property type="project" value="TreeGrafter"/>
</dbReference>
<dbReference type="PANTHER" id="PTHR37958:SF1">
    <property type="entry name" value="SODIUM-POTASSIUM_PROTON ANTIPORTER CHAA"/>
    <property type="match status" value="1"/>
</dbReference>
<comment type="subcellular location">
    <subcellularLocation>
        <location evidence="1">Membrane</location>
        <topology evidence="1">Multi-pass membrane protein</topology>
    </subcellularLocation>
</comment>
<dbReference type="Proteomes" id="UP000613840">
    <property type="component" value="Unassembled WGS sequence"/>
</dbReference>
<keyword evidence="3 5" id="KW-1133">Transmembrane helix</keyword>
<reference evidence="7" key="2">
    <citation type="submission" date="2020-09" db="EMBL/GenBank/DDBJ databases">
        <authorList>
            <person name="Sun Q."/>
            <person name="Zhou Y."/>
        </authorList>
    </citation>
    <scope>NUCLEOTIDE SEQUENCE</scope>
    <source>
        <strain evidence="7">CGMCC 4.7306</strain>
    </source>
</reference>
<keyword evidence="4 5" id="KW-0472">Membrane</keyword>
<proteinExistence type="predicted"/>
<keyword evidence="8" id="KW-1185">Reference proteome</keyword>
<feature type="domain" description="Sodium/calcium exchanger membrane region" evidence="6">
    <location>
        <begin position="37"/>
        <end position="191"/>
    </location>
</feature>
<feature type="transmembrane region" description="Helical" evidence="5">
    <location>
        <begin position="266"/>
        <end position="288"/>
    </location>
</feature>
<feature type="transmembrane region" description="Helical" evidence="5">
    <location>
        <begin position="69"/>
        <end position="93"/>
    </location>
</feature>
<dbReference type="GO" id="GO:0015385">
    <property type="term" value="F:sodium:proton antiporter activity"/>
    <property type="evidence" value="ECO:0007669"/>
    <property type="project" value="TreeGrafter"/>
</dbReference>
<dbReference type="GO" id="GO:0005886">
    <property type="term" value="C:plasma membrane"/>
    <property type="evidence" value="ECO:0007669"/>
    <property type="project" value="TreeGrafter"/>
</dbReference>
<feature type="transmembrane region" description="Helical" evidence="5">
    <location>
        <begin position="171"/>
        <end position="189"/>
    </location>
</feature>
<dbReference type="EMBL" id="BMMZ01000006">
    <property type="protein sequence ID" value="GGL66711.1"/>
    <property type="molecule type" value="Genomic_DNA"/>
</dbReference>
<evidence type="ECO:0000256" key="5">
    <source>
        <dbReference type="SAM" id="Phobius"/>
    </source>
</evidence>
<feature type="transmembrane region" description="Helical" evidence="5">
    <location>
        <begin position="355"/>
        <end position="373"/>
    </location>
</feature>
<evidence type="ECO:0000256" key="2">
    <source>
        <dbReference type="ARBA" id="ARBA00022692"/>
    </source>
</evidence>
<evidence type="ECO:0000259" key="6">
    <source>
        <dbReference type="Pfam" id="PF01699"/>
    </source>
</evidence>
<feature type="transmembrane region" description="Helical" evidence="5">
    <location>
        <begin position="300"/>
        <end position="321"/>
    </location>
</feature>
<dbReference type="InterPro" id="IPR004837">
    <property type="entry name" value="NaCa_Exmemb"/>
</dbReference>
<feature type="transmembrane region" description="Helical" evidence="5">
    <location>
        <begin position="229"/>
        <end position="246"/>
    </location>
</feature>
<feature type="transmembrane region" description="Helical" evidence="5">
    <location>
        <begin position="37"/>
        <end position="57"/>
    </location>
</feature>
<evidence type="ECO:0000256" key="3">
    <source>
        <dbReference type="ARBA" id="ARBA00022989"/>
    </source>
</evidence>
<organism evidence="7 8">
    <name type="scientific">Microlunatus endophyticus</name>
    <dbReference type="NCBI Taxonomy" id="1716077"/>
    <lineage>
        <taxon>Bacteria</taxon>
        <taxon>Bacillati</taxon>
        <taxon>Actinomycetota</taxon>
        <taxon>Actinomycetes</taxon>
        <taxon>Propionibacteriales</taxon>
        <taxon>Propionibacteriaceae</taxon>
        <taxon>Microlunatus</taxon>
    </lineage>
</organism>
<dbReference type="RefSeq" id="WP_188895857.1">
    <property type="nucleotide sequence ID" value="NZ_BMMZ01000006.1"/>
</dbReference>
<keyword evidence="2 5" id="KW-0812">Transmembrane</keyword>
<evidence type="ECO:0000256" key="1">
    <source>
        <dbReference type="ARBA" id="ARBA00004141"/>
    </source>
</evidence>
<comment type="caution">
    <text evidence="7">The sequence shown here is derived from an EMBL/GenBank/DDBJ whole genome shotgun (WGS) entry which is preliminary data.</text>
</comment>
<accession>A0A917SB21</accession>
<feature type="transmembrane region" description="Helical" evidence="5">
    <location>
        <begin position="138"/>
        <end position="159"/>
    </location>
</feature>
<feature type="transmembrane region" description="Helical" evidence="5">
    <location>
        <begin position="105"/>
        <end position="126"/>
    </location>
</feature>
<evidence type="ECO:0000256" key="4">
    <source>
        <dbReference type="ARBA" id="ARBA00023136"/>
    </source>
</evidence>
<gene>
    <name evidence="7" type="primary">chaA</name>
    <name evidence="7" type="ORF">GCM10011575_26530</name>
</gene>
<reference evidence="7" key="1">
    <citation type="journal article" date="2014" name="Int. J. Syst. Evol. Microbiol.">
        <title>Complete genome sequence of Corynebacterium casei LMG S-19264T (=DSM 44701T), isolated from a smear-ripened cheese.</title>
        <authorList>
            <consortium name="US DOE Joint Genome Institute (JGI-PGF)"/>
            <person name="Walter F."/>
            <person name="Albersmeier A."/>
            <person name="Kalinowski J."/>
            <person name="Ruckert C."/>
        </authorList>
    </citation>
    <scope>NUCLEOTIDE SEQUENCE</scope>
    <source>
        <strain evidence="7">CGMCC 4.7306</strain>
    </source>
</reference>
<feature type="transmembrane region" description="Helical" evidence="5">
    <location>
        <begin position="12"/>
        <end position="31"/>
    </location>
</feature>
<evidence type="ECO:0000313" key="7">
    <source>
        <dbReference type="EMBL" id="GGL66711.1"/>
    </source>
</evidence>
<dbReference type="InterPro" id="IPR052946">
    <property type="entry name" value="Alkaline_pH_Ca-Antiporter"/>
</dbReference>
<feature type="transmembrane region" description="Helical" evidence="5">
    <location>
        <begin position="327"/>
        <end position="348"/>
    </location>
</feature>